<gene>
    <name evidence="2" type="ORF">MNOR_LOCUS34649</name>
</gene>
<proteinExistence type="predicted"/>
<evidence type="ECO:0000256" key="1">
    <source>
        <dbReference type="SAM" id="MobiDB-lite"/>
    </source>
</evidence>
<feature type="region of interest" description="Disordered" evidence="1">
    <location>
        <begin position="109"/>
        <end position="140"/>
    </location>
</feature>
<dbReference type="PRINTS" id="PR01217">
    <property type="entry name" value="PRICHEXTENSN"/>
</dbReference>
<feature type="compositionally biased region" description="Pro residues" evidence="1">
    <location>
        <begin position="190"/>
        <end position="205"/>
    </location>
</feature>
<feature type="compositionally biased region" description="Pro residues" evidence="1">
    <location>
        <begin position="120"/>
        <end position="135"/>
    </location>
</feature>
<organism evidence="2 3">
    <name type="scientific">Meganyctiphanes norvegica</name>
    <name type="common">Northern krill</name>
    <name type="synonym">Thysanopoda norvegica</name>
    <dbReference type="NCBI Taxonomy" id="48144"/>
    <lineage>
        <taxon>Eukaryota</taxon>
        <taxon>Metazoa</taxon>
        <taxon>Ecdysozoa</taxon>
        <taxon>Arthropoda</taxon>
        <taxon>Crustacea</taxon>
        <taxon>Multicrustacea</taxon>
        <taxon>Malacostraca</taxon>
        <taxon>Eumalacostraca</taxon>
        <taxon>Eucarida</taxon>
        <taxon>Euphausiacea</taxon>
        <taxon>Euphausiidae</taxon>
        <taxon>Meganyctiphanes</taxon>
    </lineage>
</organism>
<evidence type="ECO:0000313" key="2">
    <source>
        <dbReference type="EMBL" id="CAL4175470.1"/>
    </source>
</evidence>
<feature type="non-terminal residue" evidence="2">
    <location>
        <position position="1"/>
    </location>
</feature>
<name>A0AAV2SD83_MEGNR</name>
<evidence type="ECO:0000313" key="3">
    <source>
        <dbReference type="Proteomes" id="UP001497623"/>
    </source>
</evidence>
<feature type="region of interest" description="Disordered" evidence="1">
    <location>
        <begin position="42"/>
        <end position="61"/>
    </location>
</feature>
<sequence>ILNINWKIGTVIQEEDHAISNHTYDNFNKELFSAITQAEKVLGKQQDDGNTHNEDGNDETYRECEDGYDIELDAGTQQSIRLNTLYCRFQDMKKILDCVIADSTKINQPTPVLKPYAPDSKPPAPESKPPPPTSNPPVTVLSSPFPFRKLPILVSNPTSPLLHRVPPVSKTPILVSTPIATISNTTSPISNPPLPISNPPNPVSNPPNSASKPLAPGLKTPVPFSKTPFHI</sequence>
<protein>
    <submittedName>
        <fullName evidence="2">Uncharacterized protein</fullName>
    </submittedName>
</protein>
<reference evidence="2 3" key="1">
    <citation type="submission" date="2024-05" db="EMBL/GenBank/DDBJ databases">
        <authorList>
            <person name="Wallberg A."/>
        </authorList>
    </citation>
    <scope>NUCLEOTIDE SEQUENCE [LARGE SCALE GENOMIC DNA]</scope>
</reference>
<comment type="caution">
    <text evidence="2">The sequence shown here is derived from an EMBL/GenBank/DDBJ whole genome shotgun (WGS) entry which is preliminary data.</text>
</comment>
<dbReference type="AlphaFoldDB" id="A0AAV2SD83"/>
<dbReference type="EMBL" id="CAXKWB010054182">
    <property type="protein sequence ID" value="CAL4175470.1"/>
    <property type="molecule type" value="Genomic_DNA"/>
</dbReference>
<feature type="region of interest" description="Disordered" evidence="1">
    <location>
        <begin position="184"/>
        <end position="231"/>
    </location>
</feature>
<dbReference type="Proteomes" id="UP001497623">
    <property type="component" value="Unassembled WGS sequence"/>
</dbReference>
<accession>A0AAV2SD83</accession>
<keyword evidence="3" id="KW-1185">Reference proteome</keyword>